<proteinExistence type="predicted"/>
<dbReference type="Pfam" id="PF07128">
    <property type="entry name" value="DUF1380"/>
    <property type="match status" value="1"/>
</dbReference>
<dbReference type="EMBL" id="VHJA01000017">
    <property type="protein sequence ID" value="TPV48917.1"/>
    <property type="molecule type" value="Genomic_DNA"/>
</dbReference>
<sequence>MYGTVSQLCNDLKIQFEGDRKITLIIWRKEDVIRVMGEEHVTAETAAEIVCDLATWDRDAQHEAGVGAETLRVLADNTRYAAGQLSRPVTLSAGDLEILMQAAGRLPDAGSGRQTDAIQAALRRAYLAINQ</sequence>
<comment type="caution">
    <text evidence="1">The sequence shown here is derived from an EMBL/GenBank/DDBJ whole genome shotgun (WGS) entry which is preliminary data.</text>
</comment>
<accession>A0A506QTE7</accession>
<organism evidence="1 2">
    <name type="scientific">Pantoea deleyi</name>
    <dbReference type="NCBI Taxonomy" id="470932"/>
    <lineage>
        <taxon>Bacteria</taxon>
        <taxon>Pseudomonadati</taxon>
        <taxon>Pseudomonadota</taxon>
        <taxon>Gammaproteobacteria</taxon>
        <taxon>Enterobacterales</taxon>
        <taxon>Erwiniaceae</taxon>
        <taxon>Pantoea</taxon>
    </lineage>
</organism>
<reference evidence="1 2" key="1">
    <citation type="submission" date="2019-06" db="EMBL/GenBank/DDBJ databases">
        <title>Taxogenomics and systematics of the genus Pantoea.</title>
        <authorList>
            <person name="Tambong J.T."/>
        </authorList>
    </citation>
    <scope>NUCLEOTIDE SEQUENCE [LARGE SCALE GENOMIC DNA]</scope>
    <source>
        <strain evidence="1 2">LMG 24200</strain>
    </source>
</reference>
<name>A0A506QTE7_9GAMM</name>
<gene>
    <name evidence="1" type="ORF">FJW01_01090</name>
</gene>
<dbReference type="AlphaFoldDB" id="A0A506QTE7"/>
<dbReference type="InterPro" id="IPR009811">
    <property type="entry name" value="DUF1380"/>
</dbReference>
<keyword evidence="2" id="KW-1185">Reference proteome</keyword>
<dbReference type="OrthoDB" id="6547742at2"/>
<dbReference type="Proteomes" id="UP000317747">
    <property type="component" value="Unassembled WGS sequence"/>
</dbReference>
<evidence type="ECO:0000313" key="1">
    <source>
        <dbReference type="EMBL" id="TPV48917.1"/>
    </source>
</evidence>
<evidence type="ECO:0000313" key="2">
    <source>
        <dbReference type="Proteomes" id="UP000317747"/>
    </source>
</evidence>
<protein>
    <submittedName>
        <fullName evidence="1">DUF1380 domain-containing protein</fullName>
    </submittedName>
</protein>
<dbReference type="RefSeq" id="WP_128086795.1">
    <property type="nucleotide sequence ID" value="NZ_CP071408.1"/>
</dbReference>